<organism evidence="3 4">
    <name type="scientific">Streptomyces ochraceiscleroticus</name>
    <dbReference type="NCBI Taxonomy" id="47761"/>
    <lineage>
        <taxon>Bacteria</taxon>
        <taxon>Bacillati</taxon>
        <taxon>Actinomycetota</taxon>
        <taxon>Actinomycetes</taxon>
        <taxon>Kitasatosporales</taxon>
        <taxon>Streptomycetaceae</taxon>
        <taxon>Streptomyces</taxon>
    </lineage>
</organism>
<keyword evidence="3" id="KW-0067">ATP-binding</keyword>
<sequence>MYGAHGAMTTERLRGGKRLGNLPAETTRLIGRRAELKALRELCERSRLVTLAGVGGVGKTRLARAVAAELQPRLRDGAWLVELSPLSEGALLAHTIADALPLVDQTTRPVIDVLADYLADRETLLVLDTCEHLTDVCAMAVEALLRAAPGLRILATSRRVLSVTGEQVLTVDPLPVPVTDDPAAGEADAVTLLAERAAESVPGFSVTDDNRADVLGLCRRLEGLPLAMELAAARLRELPVQELTARLEDRFAVLGDTECIRTDAVPPWHQALRTAIGWSHELCAPAERLLWARLSVFAGTFDAETARAVCADGRLPAEEIPALLSALVDKSILIWAPTGGGERYRMLDTLREYGAGWLRRLGEEDALRRRHGDHYLRLARAGDAAWTGPDQFAWSDRMNAEHDDLRAALEFTLAESEGRTALELAGALWFLWHGCGFPKEGKHYLERALAADPGPYPGSARMRLDADALGGCDRYRGPGRRVRRRGRAVRRSRIALCGGPGHVAGRPAR</sequence>
<feature type="domain" description="Winged helix-turn-helix" evidence="2">
    <location>
        <begin position="286"/>
        <end position="355"/>
    </location>
</feature>
<name>A0ABW1MNP2_9ACTN</name>
<gene>
    <name evidence="3" type="ORF">ACFP4F_23135</name>
</gene>
<dbReference type="InterPro" id="IPR049945">
    <property type="entry name" value="AAA_22"/>
</dbReference>
<dbReference type="GO" id="GO:0005524">
    <property type="term" value="F:ATP binding"/>
    <property type="evidence" value="ECO:0007669"/>
    <property type="project" value="UniProtKB-KW"/>
</dbReference>
<dbReference type="PRINTS" id="PR00364">
    <property type="entry name" value="DISEASERSIST"/>
</dbReference>
<evidence type="ECO:0000259" key="1">
    <source>
        <dbReference type="Pfam" id="PF13401"/>
    </source>
</evidence>
<dbReference type="InterPro" id="IPR058852">
    <property type="entry name" value="HTH_77"/>
</dbReference>
<dbReference type="PANTHER" id="PTHR47691">
    <property type="entry name" value="REGULATOR-RELATED"/>
    <property type="match status" value="1"/>
</dbReference>
<keyword evidence="4" id="KW-1185">Reference proteome</keyword>
<dbReference type="RefSeq" id="WP_051862371.1">
    <property type="nucleotide sequence ID" value="NZ_JBHSPX010000007.1"/>
</dbReference>
<accession>A0ABW1MNP2</accession>
<dbReference type="SUPFAM" id="SSF52540">
    <property type="entry name" value="P-loop containing nucleoside triphosphate hydrolases"/>
    <property type="match status" value="1"/>
</dbReference>
<feature type="domain" description="ORC1/DEAH AAA+ ATPase" evidence="1">
    <location>
        <begin position="46"/>
        <end position="141"/>
    </location>
</feature>
<dbReference type="EMBL" id="JBHSPX010000007">
    <property type="protein sequence ID" value="MFC6065416.1"/>
    <property type="molecule type" value="Genomic_DNA"/>
</dbReference>
<dbReference type="Pfam" id="PF13401">
    <property type="entry name" value="AAA_22"/>
    <property type="match status" value="1"/>
</dbReference>
<reference evidence="4" key="1">
    <citation type="journal article" date="2019" name="Int. J. Syst. Evol. Microbiol.">
        <title>The Global Catalogue of Microorganisms (GCM) 10K type strain sequencing project: providing services to taxonomists for standard genome sequencing and annotation.</title>
        <authorList>
            <consortium name="The Broad Institute Genomics Platform"/>
            <consortium name="The Broad Institute Genome Sequencing Center for Infectious Disease"/>
            <person name="Wu L."/>
            <person name="Ma J."/>
        </authorList>
    </citation>
    <scope>NUCLEOTIDE SEQUENCE [LARGE SCALE GENOMIC DNA]</scope>
    <source>
        <strain evidence="4">CGMCC 1.15180</strain>
    </source>
</reference>
<proteinExistence type="predicted"/>
<dbReference type="Pfam" id="PF25872">
    <property type="entry name" value="HTH_77"/>
    <property type="match status" value="1"/>
</dbReference>
<evidence type="ECO:0000313" key="3">
    <source>
        <dbReference type="EMBL" id="MFC6065416.1"/>
    </source>
</evidence>
<comment type="caution">
    <text evidence="3">The sequence shown here is derived from an EMBL/GenBank/DDBJ whole genome shotgun (WGS) entry which is preliminary data.</text>
</comment>
<dbReference type="Gene3D" id="3.40.50.300">
    <property type="entry name" value="P-loop containing nucleotide triphosphate hydrolases"/>
    <property type="match status" value="1"/>
</dbReference>
<keyword evidence="3" id="KW-0547">Nucleotide-binding</keyword>
<evidence type="ECO:0000259" key="2">
    <source>
        <dbReference type="Pfam" id="PF25872"/>
    </source>
</evidence>
<dbReference type="Proteomes" id="UP001596139">
    <property type="component" value="Unassembled WGS sequence"/>
</dbReference>
<dbReference type="InterPro" id="IPR027417">
    <property type="entry name" value="P-loop_NTPase"/>
</dbReference>
<dbReference type="PANTHER" id="PTHR47691:SF3">
    <property type="entry name" value="HTH-TYPE TRANSCRIPTIONAL REGULATOR RV0890C-RELATED"/>
    <property type="match status" value="1"/>
</dbReference>
<evidence type="ECO:0000313" key="4">
    <source>
        <dbReference type="Proteomes" id="UP001596139"/>
    </source>
</evidence>
<protein>
    <submittedName>
        <fullName evidence="3">ATP-binding protein</fullName>
    </submittedName>
</protein>